<gene>
    <name evidence="9" type="ORF">DSTB1V02_LOCUS4072</name>
</gene>
<dbReference type="OrthoDB" id="203908at2759"/>
<evidence type="ECO:0000256" key="7">
    <source>
        <dbReference type="SAM" id="MobiDB-lite"/>
    </source>
</evidence>
<comment type="subcellular location">
    <subcellularLocation>
        <location evidence="1">Cytoplasm</location>
    </subcellularLocation>
</comment>
<dbReference type="GO" id="GO:0070402">
    <property type="term" value="F:NADPH binding"/>
    <property type="evidence" value="ECO:0007669"/>
    <property type="project" value="TreeGrafter"/>
</dbReference>
<dbReference type="CDD" id="cd08253">
    <property type="entry name" value="zeta_crystallin"/>
    <property type="match status" value="1"/>
</dbReference>
<dbReference type="Pfam" id="PF08240">
    <property type="entry name" value="ADH_N"/>
    <property type="match status" value="2"/>
</dbReference>
<dbReference type="InterPro" id="IPR013154">
    <property type="entry name" value="ADH-like_N"/>
</dbReference>
<sequence length="655" mass="70381">MRALNRMNEITNWKANKASRAATKNISREKREETKASEGHAQAIMHTPWGLAISLRQRAGNIGPSIRQCRTARSAVPAVACRPSTRASPAVTVRARPPGECILPRLTHCPPSSVRAKLRTVGVPRAIFSPSATALSLKVDLVLHRQLGLSLAKNLGMDLDKLTMKGVMVHEFGSPDVLKVENSLPIPKPAPHQVLVQMKAAGINPVDTYIRQGMYSKLPKLPYIPGKDGAGIVKQVGHQVSSVQVGQRVFCSSKMMGTYAEYTLLEEDEVFPLGEKLTYAQGAAIGIPYFTAYRALIIKGRAKPGETVFIHGASGAVGCAAIQIAKNIGLKVIATAGSPEGLMLVEKQGADEAFDHNDENHIRAIMKATDDRGCDIVLEMLANENLAKDLEVLAIGARVMVIGSRGTNEINPRLLMLKEATVTGIMLGLSSEEEWKEVGQAIVKGVAEGWVKPIVQKEYPLNDVKKAHHDVIHGGKKRGKLVLVLIEIKAGGLNPIDVYIAERYMNRKNPASSFICGYDGAGIIRQIGKGITRFKEGDHVGCLIHTSHGGSFADFVTANEYETFSIGKLPFSEGACIGIPYFTAYCALVHQAKAKPGETVLVHGASGGVGVASVQLALHLGLKVIGTGGTDKGMQMLEQLGAHHILSHRCYVGKS</sequence>
<feature type="compositionally biased region" description="Basic and acidic residues" evidence="7">
    <location>
        <begin position="26"/>
        <end position="38"/>
    </location>
</feature>
<keyword evidence="5" id="KW-0694">RNA-binding</keyword>
<dbReference type="EMBL" id="CAJPEV010000576">
    <property type="protein sequence ID" value="CAG0886614.1"/>
    <property type="molecule type" value="Genomic_DNA"/>
</dbReference>
<evidence type="ECO:0000256" key="3">
    <source>
        <dbReference type="ARBA" id="ARBA00022490"/>
    </source>
</evidence>
<dbReference type="SUPFAM" id="SSF50129">
    <property type="entry name" value="GroES-like"/>
    <property type="match status" value="2"/>
</dbReference>
<dbReference type="FunFam" id="3.40.50.720:FF:000244">
    <property type="entry name" value="quinone oxidoreductase"/>
    <property type="match status" value="1"/>
</dbReference>
<evidence type="ECO:0000256" key="2">
    <source>
        <dbReference type="ARBA" id="ARBA00010371"/>
    </source>
</evidence>
<dbReference type="PANTHER" id="PTHR44154">
    <property type="entry name" value="QUINONE OXIDOREDUCTASE"/>
    <property type="match status" value="1"/>
</dbReference>
<dbReference type="Gene3D" id="3.90.180.10">
    <property type="entry name" value="Medium-chain alcohol dehydrogenases, catalytic domain"/>
    <property type="match status" value="2"/>
</dbReference>
<dbReference type="InterPro" id="IPR036291">
    <property type="entry name" value="NAD(P)-bd_dom_sf"/>
</dbReference>
<dbReference type="SUPFAM" id="SSF51735">
    <property type="entry name" value="NAD(P)-binding Rossmann-fold domains"/>
    <property type="match status" value="2"/>
</dbReference>
<dbReference type="GO" id="GO:0003730">
    <property type="term" value="F:mRNA 3'-UTR binding"/>
    <property type="evidence" value="ECO:0007669"/>
    <property type="project" value="TreeGrafter"/>
</dbReference>
<dbReference type="FunFam" id="3.90.180.10:FF:000016">
    <property type="entry name" value="Quinone oxidoreductase"/>
    <property type="match status" value="1"/>
</dbReference>
<dbReference type="InterPro" id="IPR013149">
    <property type="entry name" value="ADH-like_C"/>
</dbReference>
<dbReference type="EMBL" id="LR900093">
    <property type="protein sequence ID" value="CAD7244170.1"/>
    <property type="molecule type" value="Genomic_DNA"/>
</dbReference>
<evidence type="ECO:0000259" key="8">
    <source>
        <dbReference type="SMART" id="SM00829"/>
    </source>
</evidence>
<dbReference type="GO" id="GO:0003960">
    <property type="term" value="F:quinone reductase (NADPH) activity"/>
    <property type="evidence" value="ECO:0007669"/>
    <property type="project" value="TreeGrafter"/>
</dbReference>
<dbReference type="SMART" id="SM00829">
    <property type="entry name" value="PKS_ER"/>
    <property type="match status" value="1"/>
</dbReference>
<reference evidence="9" key="1">
    <citation type="submission" date="2020-11" db="EMBL/GenBank/DDBJ databases">
        <authorList>
            <person name="Tran Van P."/>
        </authorList>
    </citation>
    <scope>NUCLEOTIDE SEQUENCE</scope>
</reference>
<dbReference type="Gene3D" id="3.40.50.720">
    <property type="entry name" value="NAD(P)-binding Rossmann-like Domain"/>
    <property type="match status" value="1"/>
</dbReference>
<dbReference type="PANTHER" id="PTHR44154:SF1">
    <property type="entry name" value="QUINONE OXIDOREDUCTASE"/>
    <property type="match status" value="1"/>
</dbReference>
<keyword evidence="6" id="KW-0007">Acetylation</keyword>
<keyword evidence="4" id="KW-0521">NADP</keyword>
<evidence type="ECO:0000256" key="5">
    <source>
        <dbReference type="ARBA" id="ARBA00022884"/>
    </source>
</evidence>
<keyword evidence="3" id="KW-0963">Cytoplasm</keyword>
<dbReference type="Pfam" id="PF00107">
    <property type="entry name" value="ADH_zinc_N"/>
    <property type="match status" value="1"/>
</dbReference>
<dbReference type="InterPro" id="IPR020843">
    <property type="entry name" value="ER"/>
</dbReference>
<proteinExistence type="inferred from homology"/>
<comment type="similarity">
    <text evidence="2">Belongs to the zinc-containing alcohol dehydrogenase family. Quinone oxidoreductase subfamily.</text>
</comment>
<evidence type="ECO:0000313" key="10">
    <source>
        <dbReference type="Proteomes" id="UP000677054"/>
    </source>
</evidence>
<protein>
    <recommendedName>
        <fullName evidence="8">Enoyl reductase (ER) domain-containing protein</fullName>
    </recommendedName>
</protein>
<dbReference type="InterPro" id="IPR011032">
    <property type="entry name" value="GroES-like_sf"/>
</dbReference>
<dbReference type="Proteomes" id="UP000677054">
    <property type="component" value="Unassembled WGS sequence"/>
</dbReference>
<evidence type="ECO:0000313" key="9">
    <source>
        <dbReference type="EMBL" id="CAD7244170.1"/>
    </source>
</evidence>
<name>A0A7R8XAE6_9CRUS</name>
<dbReference type="InterPro" id="IPR051603">
    <property type="entry name" value="Zinc-ADH_QOR/CCCR"/>
</dbReference>
<accession>A0A7R8XAE6</accession>
<dbReference type="GO" id="GO:0005829">
    <property type="term" value="C:cytosol"/>
    <property type="evidence" value="ECO:0007669"/>
    <property type="project" value="TreeGrafter"/>
</dbReference>
<evidence type="ECO:0000256" key="1">
    <source>
        <dbReference type="ARBA" id="ARBA00004496"/>
    </source>
</evidence>
<evidence type="ECO:0000256" key="4">
    <source>
        <dbReference type="ARBA" id="ARBA00022857"/>
    </source>
</evidence>
<evidence type="ECO:0000256" key="6">
    <source>
        <dbReference type="ARBA" id="ARBA00022990"/>
    </source>
</evidence>
<feature type="region of interest" description="Disordered" evidence="7">
    <location>
        <begin position="18"/>
        <end position="40"/>
    </location>
</feature>
<keyword evidence="10" id="KW-1185">Reference proteome</keyword>
<organism evidence="9">
    <name type="scientific">Darwinula stevensoni</name>
    <dbReference type="NCBI Taxonomy" id="69355"/>
    <lineage>
        <taxon>Eukaryota</taxon>
        <taxon>Metazoa</taxon>
        <taxon>Ecdysozoa</taxon>
        <taxon>Arthropoda</taxon>
        <taxon>Crustacea</taxon>
        <taxon>Oligostraca</taxon>
        <taxon>Ostracoda</taxon>
        <taxon>Podocopa</taxon>
        <taxon>Podocopida</taxon>
        <taxon>Darwinulocopina</taxon>
        <taxon>Darwinuloidea</taxon>
        <taxon>Darwinulidae</taxon>
        <taxon>Darwinula</taxon>
    </lineage>
</organism>
<dbReference type="AlphaFoldDB" id="A0A7R8XAE6"/>
<feature type="domain" description="Enoyl reductase (ER)" evidence="8">
    <location>
        <begin position="173"/>
        <end position="483"/>
    </location>
</feature>